<evidence type="ECO:0000256" key="6">
    <source>
        <dbReference type="ARBA" id="ARBA00022759"/>
    </source>
</evidence>
<dbReference type="InterPro" id="IPR002156">
    <property type="entry name" value="RNaseH_domain"/>
</dbReference>
<dbReference type="Pfam" id="PF00075">
    <property type="entry name" value="RNase_H"/>
    <property type="match status" value="1"/>
</dbReference>
<evidence type="ECO:0000256" key="5">
    <source>
        <dbReference type="ARBA" id="ARBA00022723"/>
    </source>
</evidence>
<dbReference type="CDD" id="cd09276">
    <property type="entry name" value="Rnase_HI_RT_non_LTR"/>
    <property type="match status" value="1"/>
</dbReference>
<keyword evidence="5" id="KW-0479">Metal-binding</keyword>
<dbReference type="EMBL" id="GECU01009258">
    <property type="protein sequence ID" value="JAS98448.1"/>
    <property type="molecule type" value="Transcribed_RNA"/>
</dbReference>
<proteinExistence type="inferred from homology"/>
<keyword evidence="4" id="KW-0540">Nuclease</keyword>
<dbReference type="PANTHER" id="PTHR10642">
    <property type="entry name" value="RIBONUCLEASE H1"/>
    <property type="match status" value="1"/>
</dbReference>
<protein>
    <recommendedName>
        <fullName evidence="3">ribonuclease H</fullName>
        <ecNumber evidence="3">3.1.26.4</ecNumber>
    </recommendedName>
</protein>
<dbReference type="EC" id="3.1.26.4" evidence="3"/>
<dbReference type="InterPro" id="IPR036397">
    <property type="entry name" value="RNaseH_sf"/>
</dbReference>
<dbReference type="AlphaFoldDB" id="A0A1B6JH02"/>
<accession>A0A1B6JH02</accession>
<comment type="similarity">
    <text evidence="2">Belongs to the RNase H family.</text>
</comment>
<comment type="catalytic activity">
    <reaction evidence="1">
        <text>Endonucleolytic cleavage to 5'-phosphomonoester.</text>
        <dbReference type="EC" id="3.1.26.4"/>
    </reaction>
</comment>
<feature type="non-terminal residue" evidence="9">
    <location>
        <position position="142"/>
    </location>
</feature>
<dbReference type="PANTHER" id="PTHR10642:SF26">
    <property type="entry name" value="RIBONUCLEASE H1"/>
    <property type="match status" value="1"/>
</dbReference>
<dbReference type="Gene3D" id="3.30.420.10">
    <property type="entry name" value="Ribonuclease H-like superfamily/Ribonuclease H"/>
    <property type="match status" value="1"/>
</dbReference>
<dbReference type="SUPFAM" id="SSF53098">
    <property type="entry name" value="Ribonuclease H-like"/>
    <property type="match status" value="1"/>
</dbReference>
<dbReference type="GO" id="GO:0003676">
    <property type="term" value="F:nucleic acid binding"/>
    <property type="evidence" value="ECO:0007669"/>
    <property type="project" value="InterPro"/>
</dbReference>
<keyword evidence="7" id="KW-0378">Hydrolase</keyword>
<evidence type="ECO:0000256" key="1">
    <source>
        <dbReference type="ARBA" id="ARBA00000077"/>
    </source>
</evidence>
<organism evidence="9">
    <name type="scientific">Homalodisca liturata</name>
    <dbReference type="NCBI Taxonomy" id="320908"/>
    <lineage>
        <taxon>Eukaryota</taxon>
        <taxon>Metazoa</taxon>
        <taxon>Ecdysozoa</taxon>
        <taxon>Arthropoda</taxon>
        <taxon>Hexapoda</taxon>
        <taxon>Insecta</taxon>
        <taxon>Pterygota</taxon>
        <taxon>Neoptera</taxon>
        <taxon>Paraneoptera</taxon>
        <taxon>Hemiptera</taxon>
        <taxon>Auchenorrhyncha</taxon>
        <taxon>Membracoidea</taxon>
        <taxon>Cicadellidae</taxon>
        <taxon>Cicadellinae</taxon>
        <taxon>Proconiini</taxon>
        <taxon>Homalodisca</taxon>
    </lineage>
</organism>
<dbReference type="InterPro" id="IPR012337">
    <property type="entry name" value="RNaseH-like_sf"/>
</dbReference>
<evidence type="ECO:0000256" key="7">
    <source>
        <dbReference type="ARBA" id="ARBA00022801"/>
    </source>
</evidence>
<dbReference type="PROSITE" id="PS50879">
    <property type="entry name" value="RNASE_H_1"/>
    <property type="match status" value="1"/>
</dbReference>
<feature type="domain" description="RNase H type-1" evidence="8">
    <location>
        <begin position="1"/>
        <end position="103"/>
    </location>
</feature>
<evidence type="ECO:0000313" key="9">
    <source>
        <dbReference type="EMBL" id="JAS98448.1"/>
    </source>
</evidence>
<name>A0A1B6JH02_9HEMI</name>
<feature type="non-terminal residue" evidence="9">
    <location>
        <position position="1"/>
    </location>
</feature>
<dbReference type="GO" id="GO:0046872">
    <property type="term" value="F:metal ion binding"/>
    <property type="evidence" value="ECO:0007669"/>
    <property type="project" value="UniProtKB-KW"/>
</dbReference>
<evidence type="ECO:0000256" key="2">
    <source>
        <dbReference type="ARBA" id="ARBA00005300"/>
    </source>
</evidence>
<dbReference type="InterPro" id="IPR050092">
    <property type="entry name" value="RNase_H"/>
</dbReference>
<reference evidence="9" key="1">
    <citation type="submission" date="2015-11" db="EMBL/GenBank/DDBJ databases">
        <title>De novo transcriptome assembly of four potential Pierce s Disease insect vectors from Arizona vineyards.</title>
        <authorList>
            <person name="Tassone E.E."/>
        </authorList>
    </citation>
    <scope>NUCLEOTIDE SEQUENCE</scope>
</reference>
<keyword evidence="6" id="KW-0255">Endonuclease</keyword>
<evidence type="ECO:0000256" key="4">
    <source>
        <dbReference type="ARBA" id="ARBA00022722"/>
    </source>
</evidence>
<dbReference type="GO" id="GO:0043137">
    <property type="term" value="P:DNA replication, removal of RNA primer"/>
    <property type="evidence" value="ECO:0007669"/>
    <property type="project" value="TreeGrafter"/>
</dbReference>
<evidence type="ECO:0000256" key="3">
    <source>
        <dbReference type="ARBA" id="ARBA00012180"/>
    </source>
</evidence>
<gene>
    <name evidence="9" type="ORF">g.56578</name>
</gene>
<evidence type="ECO:0000259" key="8">
    <source>
        <dbReference type="PROSITE" id="PS50879"/>
    </source>
</evidence>
<sequence length="142" mass="15882">ASREYRFCLPSVASVYTAELTAIFKALNIVCPRTRRLVICSDSLSSLQAIKDMYPKHVLVRDIRCAIHRLQVQNIQVVLVWVPGHAGIPGNELADRAAGSAHELPPFTAMVTGSDLKPMVKERLRRVWGDSWSRTVCNKLRA</sequence>
<dbReference type="GO" id="GO:0004523">
    <property type="term" value="F:RNA-DNA hybrid ribonuclease activity"/>
    <property type="evidence" value="ECO:0007669"/>
    <property type="project" value="UniProtKB-EC"/>
</dbReference>